<dbReference type="KEGG" id="tin:Tint_0640"/>
<protein>
    <recommendedName>
        <fullName evidence="3">Type IV pilus assembly protein PilX</fullName>
    </recommendedName>
</protein>
<proteinExistence type="predicted"/>
<evidence type="ECO:0000313" key="2">
    <source>
        <dbReference type="EMBL" id="ADG30040.1"/>
    </source>
</evidence>
<keyword evidence="1" id="KW-0472">Membrane</keyword>
<keyword evidence="1" id="KW-1133">Transmembrane helix</keyword>
<evidence type="ECO:0000256" key="1">
    <source>
        <dbReference type="SAM" id="Phobius"/>
    </source>
</evidence>
<dbReference type="STRING" id="75379.Tint_0640"/>
<dbReference type="BioCyc" id="TINT75379:TINT_RS03210-MONOMER"/>
<name>D5X5Y7_THIK1</name>
<gene>
    <name evidence="2" type="ordered locus">Tint_0640</name>
</gene>
<reference evidence="2" key="1">
    <citation type="submission" date="2010-04" db="EMBL/GenBank/DDBJ databases">
        <title>Complete sequence of Thiomonas intermedia K12.</title>
        <authorList>
            <consortium name="US DOE Joint Genome Institute"/>
            <person name="Lucas S."/>
            <person name="Copeland A."/>
            <person name="Lapidus A."/>
            <person name="Cheng J.-F."/>
            <person name="Bruce D."/>
            <person name="Goodwin L."/>
            <person name="Pitluck S."/>
            <person name="Davenport K."/>
            <person name="Detter J.C."/>
            <person name="Han C."/>
            <person name="Tapia R."/>
            <person name="Land M."/>
            <person name="Hauser L."/>
            <person name="Kyrpides N."/>
            <person name="Ovchinnikova G."/>
            <person name="Kerfeld C.A."/>
            <person name="Cannon G.C."/>
            <person name="Heinhorst S."/>
            <person name="Woyke T."/>
        </authorList>
    </citation>
    <scope>NUCLEOTIDE SEQUENCE [LARGE SCALE GENOMIC DNA]</scope>
    <source>
        <strain evidence="2">K12</strain>
    </source>
</reference>
<sequence>MNKQRPAKQEQGYILLLTLIVLVVLLFGVLFVTRGNLLQTVMTGNTLQRQKDVQVGDLALRQIQQAIIQTACGGYPNTCNSLQNTAQGQTWFPMTDAASAMPWTGNFPTQTFWANCQSQQTCDTLAHIQSSVLASVSPKPAVLPGAANILAVVVPASLPQDASPCYLIAPNGASAPADRTPKYYEIFLNIREANGQTGVSTTNVFKLCTVNQP</sequence>
<dbReference type="AlphaFoldDB" id="D5X5Y7"/>
<dbReference type="HOGENOM" id="CLU_1481338_0_0_4"/>
<dbReference type="EMBL" id="CP002021">
    <property type="protein sequence ID" value="ADG30040.1"/>
    <property type="molecule type" value="Genomic_DNA"/>
</dbReference>
<keyword evidence="1" id="KW-0812">Transmembrane</keyword>
<organism evidence="2">
    <name type="scientific">Thiomonas intermedia (strain K12)</name>
    <name type="common">Thiobacillus intermedius</name>
    <dbReference type="NCBI Taxonomy" id="75379"/>
    <lineage>
        <taxon>Bacteria</taxon>
        <taxon>Pseudomonadati</taxon>
        <taxon>Pseudomonadota</taxon>
        <taxon>Betaproteobacteria</taxon>
        <taxon>Burkholderiales</taxon>
        <taxon>Thiomonas</taxon>
    </lineage>
</organism>
<feature type="transmembrane region" description="Helical" evidence="1">
    <location>
        <begin position="12"/>
        <end position="32"/>
    </location>
</feature>
<evidence type="ECO:0008006" key="3">
    <source>
        <dbReference type="Google" id="ProtNLM"/>
    </source>
</evidence>
<accession>D5X5Y7</accession>